<dbReference type="AlphaFoldDB" id="A0AAV7SFM9"/>
<accession>A0AAV7SFM9</accession>
<sequence>MELVGGVRRTVICEDCANKLKFTAALAQYNFFRFGDENGHDQIVPTLQQSSILFFAAVTDLLRWLEVELSQLTGTLQYVSDDPGESCFFGTLNPARCCLHEPIRRNIIHTRALCVTYTYSDTYKPIKHRRGAHTLCAILKRDEIHEAYAFRGDN</sequence>
<name>A0AAV7SFM9_PLEWA</name>
<evidence type="ECO:0008006" key="3">
    <source>
        <dbReference type="Google" id="ProtNLM"/>
    </source>
</evidence>
<dbReference type="EMBL" id="JANPWB010000008">
    <property type="protein sequence ID" value="KAJ1163057.1"/>
    <property type="molecule type" value="Genomic_DNA"/>
</dbReference>
<evidence type="ECO:0000313" key="1">
    <source>
        <dbReference type="EMBL" id="KAJ1163057.1"/>
    </source>
</evidence>
<keyword evidence="2" id="KW-1185">Reference proteome</keyword>
<comment type="caution">
    <text evidence="1">The sequence shown here is derived from an EMBL/GenBank/DDBJ whole genome shotgun (WGS) entry which is preliminary data.</text>
</comment>
<organism evidence="1 2">
    <name type="scientific">Pleurodeles waltl</name>
    <name type="common">Iberian ribbed newt</name>
    <dbReference type="NCBI Taxonomy" id="8319"/>
    <lineage>
        <taxon>Eukaryota</taxon>
        <taxon>Metazoa</taxon>
        <taxon>Chordata</taxon>
        <taxon>Craniata</taxon>
        <taxon>Vertebrata</taxon>
        <taxon>Euteleostomi</taxon>
        <taxon>Amphibia</taxon>
        <taxon>Batrachia</taxon>
        <taxon>Caudata</taxon>
        <taxon>Salamandroidea</taxon>
        <taxon>Salamandridae</taxon>
        <taxon>Pleurodelinae</taxon>
        <taxon>Pleurodeles</taxon>
    </lineage>
</organism>
<evidence type="ECO:0000313" key="2">
    <source>
        <dbReference type="Proteomes" id="UP001066276"/>
    </source>
</evidence>
<dbReference type="Proteomes" id="UP001066276">
    <property type="component" value="Chromosome 4_2"/>
</dbReference>
<reference evidence="1" key="1">
    <citation type="journal article" date="2022" name="bioRxiv">
        <title>Sequencing and chromosome-scale assembly of the giantPleurodeles waltlgenome.</title>
        <authorList>
            <person name="Brown T."/>
            <person name="Elewa A."/>
            <person name="Iarovenko S."/>
            <person name="Subramanian E."/>
            <person name="Araus A.J."/>
            <person name="Petzold A."/>
            <person name="Susuki M."/>
            <person name="Suzuki K.-i.T."/>
            <person name="Hayashi T."/>
            <person name="Toyoda A."/>
            <person name="Oliveira C."/>
            <person name="Osipova E."/>
            <person name="Leigh N.D."/>
            <person name="Simon A."/>
            <person name="Yun M.H."/>
        </authorList>
    </citation>
    <scope>NUCLEOTIDE SEQUENCE</scope>
    <source>
        <strain evidence="1">20211129_DDA</strain>
        <tissue evidence="1">Liver</tissue>
    </source>
</reference>
<gene>
    <name evidence="1" type="ORF">NDU88_003520</name>
</gene>
<proteinExistence type="predicted"/>
<protein>
    <recommendedName>
        <fullName evidence="3">Yippee domain-containing protein</fullName>
    </recommendedName>
</protein>